<keyword evidence="2" id="KW-1185">Reference proteome</keyword>
<dbReference type="GeneID" id="34557066"/>
<dbReference type="Proteomes" id="UP000176998">
    <property type="component" value="Unassembled WGS sequence"/>
</dbReference>
<protein>
    <submittedName>
        <fullName evidence="1">Histidine permease</fullName>
    </submittedName>
</protein>
<sequence>LAICLFCGWKILKCTRFITPEHADLVRIHPVVEAHEAAMAGDGNEVGLRRRLAQIVRVGLKLGRASRSSRV</sequence>
<comment type="caution">
    <text evidence="1">The sequence shown here is derived from an EMBL/GenBank/DDBJ whole genome shotgun (WGS) entry which is preliminary data.</text>
</comment>
<reference evidence="1 2" key="1">
    <citation type="submission" date="2016-09" db="EMBL/GenBank/DDBJ databases">
        <authorList>
            <person name="Capua I."/>
            <person name="De Benedictis P."/>
            <person name="Joannis T."/>
            <person name="Lombin L.H."/>
            <person name="Cattoli G."/>
        </authorList>
    </citation>
    <scope>NUCLEOTIDE SEQUENCE [LARGE SCALE GENOMIC DNA]</scope>
    <source>
        <strain evidence="1 2">IMI 309357</strain>
    </source>
</reference>
<dbReference type="AlphaFoldDB" id="A0A1G4BHM1"/>
<accession>A0A1G4BHM1</accession>
<evidence type="ECO:0000313" key="2">
    <source>
        <dbReference type="Proteomes" id="UP000176998"/>
    </source>
</evidence>
<dbReference type="EMBL" id="MJBS01000024">
    <property type="protein sequence ID" value="OHF00833.1"/>
    <property type="molecule type" value="Genomic_DNA"/>
</dbReference>
<proteinExistence type="predicted"/>
<dbReference type="OrthoDB" id="4849458at2759"/>
<feature type="non-terminal residue" evidence="1">
    <location>
        <position position="1"/>
    </location>
</feature>
<dbReference type="RefSeq" id="XP_022477975.1">
    <property type="nucleotide sequence ID" value="XM_022615556.1"/>
</dbReference>
<name>A0A1G4BHM1_9PEZI</name>
<organism evidence="1 2">
    <name type="scientific">Colletotrichum orchidophilum</name>
    <dbReference type="NCBI Taxonomy" id="1209926"/>
    <lineage>
        <taxon>Eukaryota</taxon>
        <taxon>Fungi</taxon>
        <taxon>Dikarya</taxon>
        <taxon>Ascomycota</taxon>
        <taxon>Pezizomycotina</taxon>
        <taxon>Sordariomycetes</taxon>
        <taxon>Hypocreomycetidae</taxon>
        <taxon>Glomerellales</taxon>
        <taxon>Glomerellaceae</taxon>
        <taxon>Colletotrichum</taxon>
    </lineage>
</organism>
<evidence type="ECO:0000313" key="1">
    <source>
        <dbReference type="EMBL" id="OHF00833.1"/>
    </source>
</evidence>
<gene>
    <name evidence="1" type="ORF">CORC01_03907</name>
</gene>